<organism evidence="1 2">
    <name type="scientific">Coemansia furcata</name>
    <dbReference type="NCBI Taxonomy" id="417177"/>
    <lineage>
        <taxon>Eukaryota</taxon>
        <taxon>Fungi</taxon>
        <taxon>Fungi incertae sedis</taxon>
        <taxon>Zoopagomycota</taxon>
        <taxon>Kickxellomycotina</taxon>
        <taxon>Kickxellomycetes</taxon>
        <taxon>Kickxellales</taxon>
        <taxon>Kickxellaceae</taxon>
        <taxon>Coemansia</taxon>
    </lineage>
</organism>
<keyword evidence="2" id="KW-1185">Reference proteome</keyword>
<proteinExistence type="predicted"/>
<dbReference type="Proteomes" id="UP001140096">
    <property type="component" value="Unassembled WGS sequence"/>
</dbReference>
<accession>A0ACC1LFX3</accession>
<comment type="caution">
    <text evidence="1">The sequence shown here is derived from an EMBL/GenBank/DDBJ whole genome shotgun (WGS) entry which is preliminary data.</text>
</comment>
<reference evidence="1" key="1">
    <citation type="submission" date="2022-07" db="EMBL/GenBank/DDBJ databases">
        <title>Phylogenomic reconstructions and comparative analyses of Kickxellomycotina fungi.</title>
        <authorList>
            <person name="Reynolds N.K."/>
            <person name="Stajich J.E."/>
            <person name="Barry K."/>
            <person name="Grigoriev I.V."/>
            <person name="Crous P."/>
            <person name="Smith M.E."/>
        </authorList>
    </citation>
    <scope>NUCLEOTIDE SEQUENCE</scope>
    <source>
        <strain evidence="1">CBS 102833</strain>
    </source>
</reference>
<dbReference type="EMBL" id="JANBUP010001147">
    <property type="protein sequence ID" value="KAJ2807946.1"/>
    <property type="molecule type" value="Genomic_DNA"/>
</dbReference>
<evidence type="ECO:0000313" key="2">
    <source>
        <dbReference type="Proteomes" id="UP001140096"/>
    </source>
</evidence>
<protein>
    <submittedName>
        <fullName evidence="1">Uncharacterized protein</fullName>
    </submittedName>
</protein>
<name>A0ACC1LFX3_9FUNG</name>
<evidence type="ECO:0000313" key="1">
    <source>
        <dbReference type="EMBL" id="KAJ2807946.1"/>
    </source>
</evidence>
<sequence>MARAAKVASGGRCPKCTRRVESFAVDTNCSFLMCSNIDCTWPFDCQDMSRCFEHDATVPSMRKRAKKRKALAIKEERRHKRVTLGPLGSVARAALDVLQPSTQPELGLLSGDLDWLADLCQQPSAASSTAANTSSGTPLPTAGHNDLFLSQGNYQNEIQNYSEASPDARAAIPCTLALGNNSYNDWLQSLVSNHGLTLPPPSAECPLVDNNVADLFAAFSSGPTAEPSLHTPDTSFMSAFASGGDAMIPRTSRHPSPATSNNSESGPDDLAMLIGGNGDISKIFSPQQSSALDPLSLLLSTPPHSAPVTGSTSAVGSIDTIGLLDHYYWANSQSAVSAPTNAQSSVVPANNIGTKHKLPNTTAVPLDHDVPFDLDHLFSSPPLASTITSATDLGASAQSVNADILIENILGSPTTSASKLATTIL</sequence>
<gene>
    <name evidence="1" type="ORF">H4S07_003495</name>
</gene>